<keyword evidence="3" id="KW-1185">Reference proteome</keyword>
<evidence type="ECO:0000313" key="3">
    <source>
        <dbReference type="Proteomes" id="UP000747542"/>
    </source>
</evidence>
<feature type="chain" id="PRO_5035169911" evidence="1">
    <location>
        <begin position="18"/>
        <end position="112"/>
    </location>
</feature>
<proteinExistence type="predicted"/>
<reference evidence="2" key="1">
    <citation type="journal article" date="2021" name="Sci. Adv.">
        <title>The American lobster genome reveals insights on longevity, neural, and immune adaptations.</title>
        <authorList>
            <person name="Polinski J.M."/>
            <person name="Zimin A.V."/>
            <person name="Clark K.F."/>
            <person name="Kohn A.B."/>
            <person name="Sadowski N."/>
            <person name="Timp W."/>
            <person name="Ptitsyn A."/>
            <person name="Khanna P."/>
            <person name="Romanova D.Y."/>
            <person name="Williams P."/>
            <person name="Greenwood S.J."/>
            <person name="Moroz L.L."/>
            <person name="Walt D.R."/>
            <person name="Bodnar A.G."/>
        </authorList>
    </citation>
    <scope>NUCLEOTIDE SEQUENCE</scope>
    <source>
        <strain evidence="2">GMGI-L3</strain>
    </source>
</reference>
<dbReference type="Proteomes" id="UP000747542">
    <property type="component" value="Unassembled WGS sequence"/>
</dbReference>
<evidence type="ECO:0000313" key="2">
    <source>
        <dbReference type="EMBL" id="KAG7159157.1"/>
    </source>
</evidence>
<dbReference type="AlphaFoldDB" id="A0A8J5MPW6"/>
<protein>
    <submittedName>
        <fullName evidence="2">Putative Pro-resilin-like 180</fullName>
    </submittedName>
</protein>
<name>A0A8J5MPW6_HOMAM</name>
<accession>A0A8J5MPW6</accession>
<feature type="signal peptide" evidence="1">
    <location>
        <begin position="1"/>
        <end position="17"/>
    </location>
</feature>
<gene>
    <name evidence="2" type="ORF">Hamer_G016539</name>
</gene>
<comment type="caution">
    <text evidence="2">The sequence shown here is derived from an EMBL/GenBank/DDBJ whole genome shotgun (WGS) entry which is preliminary data.</text>
</comment>
<dbReference type="OrthoDB" id="8300706at2759"/>
<sequence length="112" mass="12069">MTYKTVVLTALLAATLANPDPAPVYGTTAYNATAHTASHYNNPSSGYDYSVPTTRPVQYDFNNNHQQGTNDDFNPQGSVAMLLPDGRIQRVTYSINGTSGFTFAVTFEGVAQ</sequence>
<keyword evidence="1" id="KW-0732">Signal</keyword>
<dbReference type="EMBL" id="JAHLQT010033762">
    <property type="protein sequence ID" value="KAG7159157.1"/>
    <property type="molecule type" value="Genomic_DNA"/>
</dbReference>
<organism evidence="2 3">
    <name type="scientific">Homarus americanus</name>
    <name type="common">American lobster</name>
    <dbReference type="NCBI Taxonomy" id="6706"/>
    <lineage>
        <taxon>Eukaryota</taxon>
        <taxon>Metazoa</taxon>
        <taxon>Ecdysozoa</taxon>
        <taxon>Arthropoda</taxon>
        <taxon>Crustacea</taxon>
        <taxon>Multicrustacea</taxon>
        <taxon>Malacostraca</taxon>
        <taxon>Eumalacostraca</taxon>
        <taxon>Eucarida</taxon>
        <taxon>Decapoda</taxon>
        <taxon>Pleocyemata</taxon>
        <taxon>Astacidea</taxon>
        <taxon>Nephropoidea</taxon>
        <taxon>Nephropidae</taxon>
        <taxon>Homarus</taxon>
    </lineage>
</organism>
<evidence type="ECO:0000256" key="1">
    <source>
        <dbReference type="SAM" id="SignalP"/>
    </source>
</evidence>